<dbReference type="Gene3D" id="3.40.50.1460">
    <property type="match status" value="1"/>
</dbReference>
<dbReference type="Pfam" id="PF00656">
    <property type="entry name" value="Peptidase_C14"/>
    <property type="match status" value="1"/>
</dbReference>
<organism evidence="4 5">
    <name type="scientific">Gaetbulibacter aestuarii</name>
    <dbReference type="NCBI Taxonomy" id="1502358"/>
    <lineage>
        <taxon>Bacteria</taxon>
        <taxon>Pseudomonadati</taxon>
        <taxon>Bacteroidota</taxon>
        <taxon>Flavobacteriia</taxon>
        <taxon>Flavobacteriales</taxon>
        <taxon>Flavobacteriaceae</taxon>
        <taxon>Gaetbulibacter</taxon>
    </lineage>
</organism>
<gene>
    <name evidence="4" type="ORF">V8G58_13525</name>
</gene>
<feature type="domain" description="Peptidase C14 caspase" evidence="3">
    <location>
        <begin position="38"/>
        <end position="280"/>
    </location>
</feature>
<dbReference type="InterPro" id="IPR011990">
    <property type="entry name" value="TPR-like_helical_dom_sf"/>
</dbReference>
<protein>
    <submittedName>
        <fullName evidence="4">Tetratricopeptide repeat protein</fullName>
    </submittedName>
</protein>
<dbReference type="SMART" id="SM00028">
    <property type="entry name" value="TPR"/>
    <property type="match status" value="8"/>
</dbReference>
<evidence type="ECO:0000313" key="4">
    <source>
        <dbReference type="EMBL" id="MFH6772958.1"/>
    </source>
</evidence>
<dbReference type="Pfam" id="PF13181">
    <property type="entry name" value="TPR_8"/>
    <property type="match status" value="1"/>
</dbReference>
<feature type="repeat" description="TPR" evidence="1">
    <location>
        <begin position="466"/>
        <end position="499"/>
    </location>
</feature>
<dbReference type="RefSeq" id="WP_344741996.1">
    <property type="nucleotide sequence ID" value="NZ_BAABAY010000007.1"/>
</dbReference>
<dbReference type="Pfam" id="PF13414">
    <property type="entry name" value="TPR_11"/>
    <property type="match status" value="1"/>
</dbReference>
<dbReference type="PANTHER" id="PTHR12558">
    <property type="entry name" value="CELL DIVISION CYCLE 16,23,27"/>
    <property type="match status" value="1"/>
</dbReference>
<dbReference type="InterPro" id="IPR019734">
    <property type="entry name" value="TPR_rpt"/>
</dbReference>
<comment type="caution">
    <text evidence="4">The sequence shown here is derived from an EMBL/GenBank/DDBJ whole genome shotgun (WGS) entry which is preliminary data.</text>
</comment>
<dbReference type="Pfam" id="PF13424">
    <property type="entry name" value="TPR_12"/>
    <property type="match status" value="1"/>
</dbReference>
<feature type="signal peptide" evidence="2">
    <location>
        <begin position="1"/>
        <end position="19"/>
    </location>
</feature>
<dbReference type="PANTHER" id="PTHR12558:SF13">
    <property type="entry name" value="CELL DIVISION CYCLE PROTEIN 27 HOMOLOG"/>
    <property type="match status" value="1"/>
</dbReference>
<sequence length="1009" mass="116343">MNRILIFLVLFTLSFSGFAQDGERGSGAVNLKKKRGVKRALVVGIADYNAESLKLNYSDDDAKIFKEYLEEVEQIPKERLVALIADDSISGTPETQPTSNNILHELKEIEDNTREGDTIFFYFAGHGDVVVNPENKEEGFLLAKDANDNREYFGTPGVVSLKHLNRVITSITDKGAKFVLVLDACRSGFLYKEGTQKNLETFNNNFQNSTKFFSCKPEQLSLESKDIGHGYFTYYLVLGLLGAADNLMPDNNLQYFELSTFLANNVSKETNTRQSPIVWTQYFNEIFVPVNISYKEKAFEALKNSSTMKNIWKSRGIESTVTETLTEIPIIKEFNRALQNENYFGSENSALELYNKAKDQVLVEPEILGRMQYSLVNTLSTDAQILINSYIGNAEFLPGSKTFKTKAKYLTICLDLLRKDDFNYERLLMSKLFLESYAIIRAQQFSKYPEAKAKLRQALKIENRAAYLHNALGIVLNHENNFKEAEYHYRRAMELIPTWSYPFLNLGVNFYEQYQYKNAKFYYEEALDRDQNSYGSILNNLGAISERQGKYNEAEAFYHKVKETDGAYSVTTLRNLGKLYNNRGNIKKAIEYYQMAYDKDPDNVYTLYDYSDIINDYNLDARKPKQMLEKAIEIEPFFSQGYAKYGDYLRRYNSGDEDLKLADSLYNFAIKNDPFYTWAYAGRGWLYEKQGNQEKALQSFNEGIEKNSQKPRPYYYLAGYYKSALGDSGLSEENYLRAVEKDSFYIPAYEGLVDLYNDNDRQEESIDLVNKLLSWNGESPVLYTLLGNTYFDLKDFEKASEAYQKSIDLDATYAKGYTNLAFCLLKNENYDEAVKNFKMAFENNPYKNSLDLFSKLLSSEARKQGRKGDLKVTEHLLVLAKDLIENNETVFKLGEFYYLQDQPEKAETVVSEYIEKQSTRSWKLKYYELATKIAIDLGQKQESQKFTASLNKINPRPDVILNALVLKLNGQNSKARQEINKLNKIMLNETFLKKKYSKNTINLLKQLTK</sequence>
<dbReference type="SUPFAM" id="SSF48452">
    <property type="entry name" value="TPR-like"/>
    <property type="match status" value="1"/>
</dbReference>
<keyword evidence="5" id="KW-1185">Reference proteome</keyword>
<dbReference type="PROSITE" id="PS50005">
    <property type="entry name" value="TPR"/>
    <property type="match status" value="6"/>
</dbReference>
<dbReference type="InterPro" id="IPR029030">
    <property type="entry name" value="Caspase-like_dom_sf"/>
</dbReference>
<name>A0ABW7N2M2_9FLAO</name>
<dbReference type="InterPro" id="IPR006597">
    <property type="entry name" value="Sel1-like"/>
</dbReference>
<feature type="repeat" description="TPR" evidence="1">
    <location>
        <begin position="814"/>
        <end position="847"/>
    </location>
</feature>
<dbReference type="EMBL" id="JBAWKB010000005">
    <property type="protein sequence ID" value="MFH6772958.1"/>
    <property type="molecule type" value="Genomic_DNA"/>
</dbReference>
<dbReference type="Gene3D" id="1.25.40.10">
    <property type="entry name" value="Tetratricopeptide repeat domain"/>
    <property type="match status" value="5"/>
</dbReference>
<feature type="chain" id="PRO_5045184056" evidence="2">
    <location>
        <begin position="20"/>
        <end position="1009"/>
    </location>
</feature>
<dbReference type="InterPro" id="IPR011600">
    <property type="entry name" value="Pept_C14_caspase"/>
</dbReference>
<dbReference type="PROSITE" id="PS50293">
    <property type="entry name" value="TPR_REGION"/>
    <property type="match status" value="1"/>
</dbReference>
<feature type="repeat" description="TPR" evidence="1">
    <location>
        <begin position="500"/>
        <end position="533"/>
    </location>
</feature>
<feature type="repeat" description="TPR" evidence="1">
    <location>
        <begin position="677"/>
        <end position="710"/>
    </location>
</feature>
<dbReference type="SUPFAM" id="SSF52129">
    <property type="entry name" value="Caspase-like"/>
    <property type="match status" value="1"/>
</dbReference>
<reference evidence="4 5" key="1">
    <citation type="submission" date="2024-02" db="EMBL/GenBank/DDBJ databases">
        <title>A Gaetbulibacter species isolated from tidal flats and genomic insights of their niches.</title>
        <authorList>
            <person name="Ye Y."/>
        </authorList>
    </citation>
    <scope>NUCLEOTIDE SEQUENCE [LARGE SCALE GENOMIC DNA]</scope>
    <source>
        <strain evidence="4 5">KYW382</strain>
    </source>
</reference>
<accession>A0ABW7N2M2</accession>
<evidence type="ECO:0000313" key="5">
    <source>
        <dbReference type="Proteomes" id="UP001610100"/>
    </source>
</evidence>
<dbReference type="Pfam" id="PF13432">
    <property type="entry name" value="TPR_16"/>
    <property type="match status" value="1"/>
</dbReference>
<keyword evidence="1" id="KW-0802">TPR repeat</keyword>
<feature type="repeat" description="TPR" evidence="1">
    <location>
        <begin position="780"/>
        <end position="813"/>
    </location>
</feature>
<dbReference type="SMART" id="SM00671">
    <property type="entry name" value="SEL1"/>
    <property type="match status" value="5"/>
</dbReference>
<feature type="repeat" description="TPR" evidence="1">
    <location>
        <begin position="570"/>
        <end position="603"/>
    </location>
</feature>
<evidence type="ECO:0000256" key="2">
    <source>
        <dbReference type="SAM" id="SignalP"/>
    </source>
</evidence>
<dbReference type="Proteomes" id="UP001610100">
    <property type="component" value="Unassembled WGS sequence"/>
</dbReference>
<dbReference type="SUPFAM" id="SSF81901">
    <property type="entry name" value="HCP-like"/>
    <property type="match status" value="2"/>
</dbReference>
<keyword evidence="2" id="KW-0732">Signal</keyword>
<evidence type="ECO:0000256" key="1">
    <source>
        <dbReference type="PROSITE-ProRule" id="PRU00339"/>
    </source>
</evidence>
<proteinExistence type="predicted"/>
<evidence type="ECO:0000259" key="3">
    <source>
        <dbReference type="Pfam" id="PF00656"/>
    </source>
</evidence>